<comment type="caution">
    <text evidence="1">The sequence shown here is derived from an EMBL/GenBank/DDBJ whole genome shotgun (WGS) entry which is preliminary data.</text>
</comment>
<reference evidence="2" key="1">
    <citation type="journal article" date="2016" name="Proc. Natl. Acad. Sci. U.S.A.">
        <title>Comparative genomics of biotechnologically important yeasts.</title>
        <authorList>
            <person name="Riley R."/>
            <person name="Haridas S."/>
            <person name="Wolfe K.H."/>
            <person name="Lopes M.R."/>
            <person name="Hittinger C.T."/>
            <person name="Goeker M."/>
            <person name="Salamov A.A."/>
            <person name="Wisecaver J.H."/>
            <person name="Long T.M."/>
            <person name="Calvey C.H."/>
            <person name="Aerts A.L."/>
            <person name="Barry K.W."/>
            <person name="Choi C."/>
            <person name="Clum A."/>
            <person name="Coughlan A.Y."/>
            <person name="Deshpande S."/>
            <person name="Douglass A.P."/>
            <person name="Hanson S.J."/>
            <person name="Klenk H.-P."/>
            <person name="LaButti K.M."/>
            <person name="Lapidus A."/>
            <person name="Lindquist E.A."/>
            <person name="Lipzen A.M."/>
            <person name="Meier-Kolthoff J.P."/>
            <person name="Ohm R.A."/>
            <person name="Otillar R.P."/>
            <person name="Pangilinan J.L."/>
            <person name="Peng Y."/>
            <person name="Rokas A."/>
            <person name="Rosa C.A."/>
            <person name="Scheuner C."/>
            <person name="Sibirny A.A."/>
            <person name="Slot J.C."/>
            <person name="Stielow J.B."/>
            <person name="Sun H."/>
            <person name="Kurtzman C.P."/>
            <person name="Blackwell M."/>
            <person name="Grigoriev I.V."/>
            <person name="Jeffries T.W."/>
        </authorList>
    </citation>
    <scope>NUCLEOTIDE SEQUENCE [LARGE SCALE GENOMIC DNA]</scope>
    <source>
        <strain evidence="2">NRRL Y-1626</strain>
    </source>
</reference>
<dbReference type="EMBL" id="LXPE01000039">
    <property type="protein sequence ID" value="OBA25849.1"/>
    <property type="molecule type" value="Genomic_DNA"/>
</dbReference>
<name>A0A1B7TAT1_9ASCO</name>
<sequence length="179" mass="21323">MAKSMKEFEISKYQNTITDIYHNFTSTSNPVFLGFENKEYEVVAEDNFLHYLSNKNPLEMTVKFIKILEQNVLNLLLIDLNFQQLITTKERKEIKGLYSLFSILKNCKREFTGGYRGMSMSDWLSVLDKKHKRFEVLILRSMIYNFKALMTNNFDEQLFKKYIYEIFSSKIGKKNSFYC</sequence>
<dbReference type="AlphaFoldDB" id="A0A1B7TAT1"/>
<organism evidence="1 2">
    <name type="scientific">Hanseniaspora valbyensis NRRL Y-1626</name>
    <dbReference type="NCBI Taxonomy" id="766949"/>
    <lineage>
        <taxon>Eukaryota</taxon>
        <taxon>Fungi</taxon>
        <taxon>Dikarya</taxon>
        <taxon>Ascomycota</taxon>
        <taxon>Saccharomycotina</taxon>
        <taxon>Saccharomycetes</taxon>
        <taxon>Saccharomycodales</taxon>
        <taxon>Saccharomycodaceae</taxon>
        <taxon>Hanseniaspora</taxon>
    </lineage>
</organism>
<gene>
    <name evidence="1" type="ORF">HANVADRAFT_3352</name>
</gene>
<keyword evidence="2" id="KW-1185">Reference proteome</keyword>
<proteinExistence type="predicted"/>
<evidence type="ECO:0000313" key="1">
    <source>
        <dbReference type="EMBL" id="OBA25849.1"/>
    </source>
</evidence>
<dbReference type="Proteomes" id="UP000092321">
    <property type="component" value="Unassembled WGS sequence"/>
</dbReference>
<accession>A0A1B7TAT1</accession>
<evidence type="ECO:0000313" key="2">
    <source>
        <dbReference type="Proteomes" id="UP000092321"/>
    </source>
</evidence>
<protein>
    <submittedName>
        <fullName evidence="1">Uncharacterized protein</fullName>
    </submittedName>
</protein>